<accession>A0A414LLL1</accession>
<proteinExistence type="predicted"/>
<dbReference type="Proteomes" id="UP000285650">
    <property type="component" value="Unassembled WGS sequence"/>
</dbReference>
<feature type="domain" description="Peptidase C39-like" evidence="1">
    <location>
        <begin position="4"/>
        <end position="44"/>
    </location>
</feature>
<dbReference type="GO" id="GO:0006508">
    <property type="term" value="P:proteolysis"/>
    <property type="evidence" value="ECO:0007669"/>
    <property type="project" value="InterPro"/>
</dbReference>
<name>A0A414LLL1_9BACE</name>
<dbReference type="RefSeq" id="WP_118220684.1">
    <property type="nucleotide sequence ID" value="NZ_JADNIJ010000001.1"/>
</dbReference>
<dbReference type="GO" id="GO:0008233">
    <property type="term" value="F:peptidase activity"/>
    <property type="evidence" value="ECO:0007669"/>
    <property type="project" value="InterPro"/>
</dbReference>
<dbReference type="EMBL" id="QSKV01000001">
    <property type="protein sequence ID" value="RHE95517.1"/>
    <property type="molecule type" value="Genomic_DNA"/>
</dbReference>
<gene>
    <name evidence="2" type="ORF">DW712_02135</name>
</gene>
<evidence type="ECO:0000259" key="1">
    <source>
        <dbReference type="Pfam" id="PF13529"/>
    </source>
</evidence>
<dbReference type="GO" id="GO:0016020">
    <property type="term" value="C:membrane"/>
    <property type="evidence" value="ECO:0007669"/>
    <property type="project" value="InterPro"/>
</dbReference>
<dbReference type="Pfam" id="PF13529">
    <property type="entry name" value="Peptidase_C39_2"/>
    <property type="match status" value="1"/>
</dbReference>
<comment type="caution">
    <text evidence="2">The sequence shown here is derived from an EMBL/GenBank/DDBJ whole genome shotgun (WGS) entry which is preliminary data.</text>
</comment>
<reference evidence="2 3" key="1">
    <citation type="submission" date="2018-08" db="EMBL/GenBank/DDBJ databases">
        <title>A genome reference for cultivated species of the human gut microbiota.</title>
        <authorList>
            <person name="Zou Y."/>
            <person name="Xue W."/>
            <person name="Luo G."/>
        </authorList>
    </citation>
    <scope>NUCLEOTIDE SEQUENCE [LARGE SCALE GENOMIC DNA]</scope>
    <source>
        <strain evidence="2 3">AM27-17</strain>
    </source>
</reference>
<evidence type="ECO:0000313" key="2">
    <source>
        <dbReference type="EMBL" id="RHE95517.1"/>
    </source>
</evidence>
<organism evidence="2 3">
    <name type="scientific">Bacteroides intestinalis</name>
    <dbReference type="NCBI Taxonomy" id="329854"/>
    <lineage>
        <taxon>Bacteria</taxon>
        <taxon>Pseudomonadati</taxon>
        <taxon>Bacteroidota</taxon>
        <taxon>Bacteroidia</taxon>
        <taxon>Bacteroidales</taxon>
        <taxon>Bacteroidaceae</taxon>
        <taxon>Bacteroides</taxon>
    </lineage>
</organism>
<evidence type="ECO:0000313" key="3">
    <source>
        <dbReference type="Proteomes" id="UP000285650"/>
    </source>
</evidence>
<dbReference type="AlphaFoldDB" id="A0A414LLL1"/>
<protein>
    <recommendedName>
        <fullName evidence="1">Peptidase C39-like domain-containing protein</fullName>
    </recommendedName>
</protein>
<sequence length="45" mass="5346">MKKQFPFYPQYDQMDCGPTCLRMISAFYGKKLSQKEMRENSFSNA</sequence>
<dbReference type="Gene3D" id="3.90.70.10">
    <property type="entry name" value="Cysteine proteinases"/>
    <property type="match status" value="1"/>
</dbReference>
<dbReference type="InterPro" id="IPR039564">
    <property type="entry name" value="Peptidase_C39-like"/>
</dbReference>
<dbReference type="GO" id="GO:0005524">
    <property type="term" value="F:ATP binding"/>
    <property type="evidence" value="ECO:0007669"/>
    <property type="project" value="InterPro"/>
</dbReference>